<keyword evidence="1" id="KW-0808">Transferase</keyword>
<feature type="transmembrane region" description="Helical" evidence="5">
    <location>
        <begin position="187"/>
        <end position="209"/>
    </location>
</feature>
<feature type="domain" description="Phage shock protein PspC N-terminal" evidence="6">
    <location>
        <begin position="23"/>
        <end position="77"/>
    </location>
</feature>
<evidence type="ECO:0000259" key="6">
    <source>
        <dbReference type="Pfam" id="PF04024"/>
    </source>
</evidence>
<feature type="compositionally biased region" description="Low complexity" evidence="4">
    <location>
        <begin position="480"/>
        <end position="491"/>
    </location>
</feature>
<dbReference type="RefSeq" id="WP_386052576.1">
    <property type="nucleotide sequence ID" value="NZ_JBHTKH010000005.1"/>
</dbReference>
<feature type="transmembrane region" description="Helical" evidence="5">
    <location>
        <begin position="157"/>
        <end position="175"/>
    </location>
</feature>
<evidence type="ECO:0000256" key="1">
    <source>
        <dbReference type="ARBA" id="ARBA00022679"/>
    </source>
</evidence>
<keyword evidence="5" id="KW-1133">Transmembrane helix</keyword>
<accession>A0ABW3MWR0</accession>
<evidence type="ECO:0000313" key="8">
    <source>
        <dbReference type="Proteomes" id="UP001597046"/>
    </source>
</evidence>
<evidence type="ECO:0000256" key="4">
    <source>
        <dbReference type="SAM" id="MobiDB-lite"/>
    </source>
</evidence>
<dbReference type="EMBL" id="JBHTKH010000005">
    <property type="protein sequence ID" value="MFD1054672.1"/>
    <property type="molecule type" value="Genomic_DNA"/>
</dbReference>
<feature type="compositionally biased region" description="Basic and acidic residues" evidence="4">
    <location>
        <begin position="420"/>
        <end position="430"/>
    </location>
</feature>
<evidence type="ECO:0000256" key="2">
    <source>
        <dbReference type="ARBA" id="ARBA00022777"/>
    </source>
</evidence>
<dbReference type="InterPro" id="IPR050482">
    <property type="entry name" value="Sensor_HK_TwoCompSys"/>
</dbReference>
<keyword evidence="5" id="KW-0472">Membrane</keyword>
<dbReference type="PANTHER" id="PTHR24421:SF61">
    <property type="entry name" value="OXYGEN SENSOR HISTIDINE KINASE NREB"/>
    <property type="match status" value="1"/>
</dbReference>
<keyword evidence="3" id="KW-0902">Two-component regulatory system</keyword>
<name>A0ABW3MWR0_9MICO</name>
<keyword evidence="8" id="KW-1185">Reference proteome</keyword>
<dbReference type="PANTHER" id="PTHR24421">
    <property type="entry name" value="NITRATE/NITRITE SENSOR PROTEIN NARX-RELATED"/>
    <property type="match status" value="1"/>
</dbReference>
<feature type="compositionally biased region" description="Acidic residues" evidence="4">
    <location>
        <begin position="459"/>
        <end position="479"/>
    </location>
</feature>
<keyword evidence="2" id="KW-0418">Kinase</keyword>
<comment type="caution">
    <text evidence="7">The sequence shown here is derived from an EMBL/GenBank/DDBJ whole genome shotgun (WGS) entry which is preliminary data.</text>
</comment>
<evidence type="ECO:0000256" key="5">
    <source>
        <dbReference type="SAM" id="Phobius"/>
    </source>
</evidence>
<dbReference type="InterPro" id="IPR036890">
    <property type="entry name" value="HATPase_C_sf"/>
</dbReference>
<dbReference type="SUPFAM" id="SSF55874">
    <property type="entry name" value="ATPase domain of HSP90 chaperone/DNA topoisomerase II/histidine kinase"/>
    <property type="match status" value="1"/>
</dbReference>
<reference evidence="8" key="1">
    <citation type="journal article" date="2019" name="Int. J. Syst. Evol. Microbiol.">
        <title>The Global Catalogue of Microorganisms (GCM) 10K type strain sequencing project: providing services to taxonomists for standard genome sequencing and annotation.</title>
        <authorList>
            <consortium name="The Broad Institute Genomics Platform"/>
            <consortium name="The Broad Institute Genome Sequencing Center for Infectious Disease"/>
            <person name="Wu L."/>
            <person name="Ma J."/>
        </authorList>
    </citation>
    <scope>NUCLEOTIDE SEQUENCE [LARGE SCALE GENOMIC DNA]</scope>
    <source>
        <strain evidence="8">CCUG 57508</strain>
    </source>
</reference>
<protein>
    <submittedName>
        <fullName evidence="7">PspC domain-containing protein</fullName>
    </submittedName>
</protein>
<sequence>MQTAYENGQGPVRPAWRAAQRPPLVRHRQGKVVAGVAAGLADHLGVPTSAVRIALVLTSIPFGAGLAVYVFLWATMREIGDVVPTAAPVVGDPAAASVPAATSPTSGTSHHVDLASLRTWLRSGNQAVLITLLGVAALALAGALWLGSAGFDVHAEVILPVVAIVIGAIFFWSQLDDTDAIGARRPVRWIWLVVGLGLTILGLVGLLVRGTDLTAVWQVAGAVLAALVGVAVLAAPWMLRLWSNLRLEQAARIRATERADIAAHLHDSVLQTLALIQRQSSDAATVARLARAQERQLRSYLYDEDARAGTLGAALTAAMGEVEDLHGVPVQLVVTGDRQIDEHLDALVKAIREAAWNAVRHGSPPVSAYVEVGPDAVEAFVRDHGTGFDLDDVPDDRAGVRESIIGRMERHGGTARIRHRADGTEIELRLPVRQPSEPEPAEPRASTAGAAAPRSTDPQDTDPQDTDPQDTDPPAEDPDAAAARQTQEQAS</sequence>
<feature type="transmembrane region" description="Helical" evidence="5">
    <location>
        <begin position="50"/>
        <end position="72"/>
    </location>
</feature>
<organism evidence="7 8">
    <name type="scientific">Terrabacter terrigena</name>
    <dbReference type="NCBI Taxonomy" id="574718"/>
    <lineage>
        <taxon>Bacteria</taxon>
        <taxon>Bacillati</taxon>
        <taxon>Actinomycetota</taxon>
        <taxon>Actinomycetes</taxon>
        <taxon>Micrococcales</taxon>
        <taxon>Intrasporangiaceae</taxon>
        <taxon>Terrabacter</taxon>
    </lineage>
</organism>
<feature type="transmembrane region" description="Helical" evidence="5">
    <location>
        <begin position="127"/>
        <end position="151"/>
    </location>
</feature>
<dbReference type="Gene3D" id="3.30.565.10">
    <property type="entry name" value="Histidine kinase-like ATPase, C-terminal domain"/>
    <property type="match status" value="1"/>
</dbReference>
<gene>
    <name evidence="7" type="ORF">ACFQ2V_10175</name>
</gene>
<evidence type="ECO:0000256" key="3">
    <source>
        <dbReference type="ARBA" id="ARBA00023012"/>
    </source>
</evidence>
<feature type="region of interest" description="Disordered" evidence="4">
    <location>
        <begin position="411"/>
        <end position="491"/>
    </location>
</feature>
<dbReference type="Proteomes" id="UP001597046">
    <property type="component" value="Unassembled WGS sequence"/>
</dbReference>
<dbReference type="InterPro" id="IPR007168">
    <property type="entry name" value="Phageshock_PspC_N"/>
</dbReference>
<proteinExistence type="predicted"/>
<dbReference type="Pfam" id="PF04024">
    <property type="entry name" value="PspC"/>
    <property type="match status" value="1"/>
</dbReference>
<feature type="transmembrane region" description="Helical" evidence="5">
    <location>
        <begin position="215"/>
        <end position="239"/>
    </location>
</feature>
<evidence type="ECO:0000313" key="7">
    <source>
        <dbReference type="EMBL" id="MFD1054672.1"/>
    </source>
</evidence>
<keyword evidence="5" id="KW-0812">Transmembrane</keyword>